<evidence type="ECO:0000313" key="2">
    <source>
        <dbReference type="EMBL" id="KWX14428.1"/>
    </source>
</evidence>
<proteinExistence type="predicted"/>
<dbReference type="OrthoDB" id="10254802at2759"/>
<comment type="caution">
    <text evidence="2">The sequence shown here is derived from an EMBL/GenBank/DDBJ whole genome shotgun (WGS) entry which is preliminary data.</text>
</comment>
<feature type="region of interest" description="Disordered" evidence="1">
    <location>
        <begin position="146"/>
        <end position="165"/>
    </location>
</feature>
<dbReference type="EMBL" id="JXTI01000032">
    <property type="protein sequence ID" value="KWX14428.1"/>
    <property type="molecule type" value="Genomic_DNA"/>
</dbReference>
<feature type="compositionally biased region" description="Basic and acidic residues" evidence="1">
    <location>
        <begin position="148"/>
        <end position="159"/>
    </location>
</feature>
<feature type="region of interest" description="Disordered" evidence="1">
    <location>
        <begin position="35"/>
        <end position="59"/>
    </location>
</feature>
<evidence type="ECO:0000313" key="3">
    <source>
        <dbReference type="Proteomes" id="UP000070089"/>
    </source>
</evidence>
<name>A0A132NWI1_GIAIN</name>
<gene>
    <name evidence="2" type="ORF">QR46_1550</name>
</gene>
<sequence>MSWTAFEQGSALLEPHQGPASFMELTRPKFKSYQPLPPSSRRFSDGVLSTPFQTETSRDARHTEIGNELTDLLRLVTARPGAIPELVYARYKEKSRLSSAPPIVPEAIRAPPIEETNLALSVSTVPIVTPQFLKFKAMSPKMLRSPQYKKEKVSKKEKSPTSTLAELEDRIRQLEADRDAIALKYQNKLQEERHKLSGDIVDAQKATAVITQQEHQSSHSTLAAAGLTATQQEELRLMSQHTWNPQHFWKTAEPIVPRDADLSPTPEAESVILASKGITPPLAHDVHCHLTKQYLVSDELATLALSLGPKPISPDEFESQQDNHCAPNIDAHVHRSRIPKPRDPQDAYVDTSTHSKPLYPQPVTYLASQNQSPPEQPELAPTCNESHLLFVSWRDSKHQNERAVRTKDTVSSTSSMSTPMQSRSKERKKKQKKGSTERATTPSVDALADAQRSLEQMYRNKLRPISAPKKPVSGHTVPVYSEFTEVEPQEQPQIIAHLKRTITPRLLDAAEIYTHYAPVNTPERDQEMAKTLTQRHDFIPIISSALYEDGDAIQMKPTPQKVQGKSTHQGKAATAFSVLGTSGLIGQSTHTQFLAKSVLDKNVLIGSTCYLAEKSTSLSDYRSDYTLPPVVQASIEEALTESVIDITKDESPIFSGATVRMNTDHSKQTKRLVRKQVPTEKIPEQVKKPRSKSRVMFAGVETSEMSSALSSSPQIQREFIPAAVQPKINAHVTRRLEPNEDVFRRAVALPDVMANSVSEVSKIDILGPIPVINSFNSQLLVDDPGVHNYTLLLESH</sequence>
<feature type="region of interest" description="Disordered" evidence="1">
    <location>
        <begin position="397"/>
        <end position="446"/>
    </location>
</feature>
<feature type="compositionally biased region" description="Low complexity" evidence="1">
    <location>
        <begin position="411"/>
        <end position="422"/>
    </location>
</feature>
<evidence type="ECO:0000256" key="1">
    <source>
        <dbReference type="SAM" id="MobiDB-lite"/>
    </source>
</evidence>
<dbReference type="AlphaFoldDB" id="A0A132NWI1"/>
<reference evidence="2 3" key="1">
    <citation type="journal article" date="2015" name="Mol. Biochem. Parasitol.">
        <title>Identification of polymorphic genes for use in assemblage B genotyping assays through comparative genomics of multiple assemblage B Giardia duodenalis isolates.</title>
        <authorList>
            <person name="Wielinga C."/>
            <person name="Thompson R.C."/>
            <person name="Monis P."/>
            <person name="Ryan U."/>
        </authorList>
    </citation>
    <scope>NUCLEOTIDE SEQUENCE [LARGE SCALE GENOMIC DNA]</scope>
    <source>
        <strain evidence="2 3">BAH15c1</strain>
    </source>
</reference>
<accession>A0A132NWI1</accession>
<organism evidence="2 3">
    <name type="scientific">Giardia duodenalis assemblage B</name>
    <dbReference type="NCBI Taxonomy" id="1394984"/>
    <lineage>
        <taxon>Eukaryota</taxon>
        <taxon>Metamonada</taxon>
        <taxon>Diplomonadida</taxon>
        <taxon>Hexamitidae</taxon>
        <taxon>Giardiinae</taxon>
        <taxon>Giardia</taxon>
    </lineage>
</organism>
<protein>
    <submittedName>
        <fullName evidence="2">Uncharacterized protein</fullName>
    </submittedName>
</protein>
<feature type="compositionally biased region" description="Basic and acidic residues" evidence="1">
    <location>
        <begin position="397"/>
        <end position="408"/>
    </location>
</feature>
<dbReference type="VEuPathDB" id="GiardiaDB:QR46_1550"/>
<feature type="region of interest" description="Disordered" evidence="1">
    <location>
        <begin position="334"/>
        <end position="360"/>
    </location>
</feature>
<dbReference type="Proteomes" id="UP000070089">
    <property type="component" value="Unassembled WGS sequence"/>
</dbReference>